<sequence length="103" mass="11476">MAGGHFMGEICQHFTELLLFGLGNAVVYSRAETQIENSNTEETYVDVHWILSHLKLCLVSDRVIFNSSSSAHRLPITSCQDESSSGEELCEDLIGSFLRPLSR</sequence>
<proteinExistence type="predicted"/>
<feature type="signal peptide" evidence="1">
    <location>
        <begin position="1"/>
        <end position="25"/>
    </location>
</feature>
<accession>A0AAV6UWC6</accession>
<evidence type="ECO:0000313" key="3">
    <source>
        <dbReference type="Proteomes" id="UP000827092"/>
    </source>
</evidence>
<feature type="chain" id="PRO_5043775825" evidence="1">
    <location>
        <begin position="26"/>
        <end position="103"/>
    </location>
</feature>
<keyword evidence="3" id="KW-1185">Reference proteome</keyword>
<keyword evidence="1" id="KW-0732">Signal</keyword>
<evidence type="ECO:0000256" key="1">
    <source>
        <dbReference type="SAM" id="SignalP"/>
    </source>
</evidence>
<evidence type="ECO:0000313" key="2">
    <source>
        <dbReference type="EMBL" id="KAG8188682.1"/>
    </source>
</evidence>
<reference evidence="2 3" key="1">
    <citation type="journal article" date="2022" name="Nat. Ecol. Evol.">
        <title>A masculinizing supergene underlies an exaggerated male reproductive morph in a spider.</title>
        <authorList>
            <person name="Hendrickx F."/>
            <person name="De Corte Z."/>
            <person name="Sonet G."/>
            <person name="Van Belleghem S.M."/>
            <person name="Kostlbacher S."/>
            <person name="Vangestel C."/>
        </authorList>
    </citation>
    <scope>NUCLEOTIDE SEQUENCE [LARGE SCALE GENOMIC DNA]</scope>
    <source>
        <strain evidence="2">W744_W776</strain>
    </source>
</reference>
<comment type="caution">
    <text evidence="2">The sequence shown here is derived from an EMBL/GenBank/DDBJ whole genome shotgun (WGS) entry which is preliminary data.</text>
</comment>
<name>A0AAV6UWC6_9ARAC</name>
<dbReference type="Proteomes" id="UP000827092">
    <property type="component" value="Unassembled WGS sequence"/>
</dbReference>
<dbReference type="AlphaFoldDB" id="A0AAV6UWC6"/>
<gene>
    <name evidence="2" type="ORF">JTE90_003938</name>
</gene>
<protein>
    <submittedName>
        <fullName evidence="2">Uncharacterized protein</fullName>
    </submittedName>
</protein>
<dbReference type="EMBL" id="JAFNEN010000233">
    <property type="protein sequence ID" value="KAG8188682.1"/>
    <property type="molecule type" value="Genomic_DNA"/>
</dbReference>
<organism evidence="2 3">
    <name type="scientific">Oedothorax gibbosus</name>
    <dbReference type="NCBI Taxonomy" id="931172"/>
    <lineage>
        <taxon>Eukaryota</taxon>
        <taxon>Metazoa</taxon>
        <taxon>Ecdysozoa</taxon>
        <taxon>Arthropoda</taxon>
        <taxon>Chelicerata</taxon>
        <taxon>Arachnida</taxon>
        <taxon>Araneae</taxon>
        <taxon>Araneomorphae</taxon>
        <taxon>Entelegynae</taxon>
        <taxon>Araneoidea</taxon>
        <taxon>Linyphiidae</taxon>
        <taxon>Erigoninae</taxon>
        <taxon>Oedothorax</taxon>
    </lineage>
</organism>